<gene>
    <name evidence="1" type="ORF">IAG44_04060</name>
</gene>
<name>A0A7H0IS07_9ACTN</name>
<protein>
    <submittedName>
        <fullName evidence="1">Uncharacterized protein</fullName>
    </submittedName>
</protein>
<evidence type="ECO:0000313" key="1">
    <source>
        <dbReference type="EMBL" id="QNP75573.1"/>
    </source>
</evidence>
<dbReference type="Proteomes" id="UP000516052">
    <property type="component" value="Chromosome"/>
</dbReference>
<dbReference type="KEGG" id="sroi:IAG44_04060"/>
<proteinExistence type="predicted"/>
<reference evidence="1 2" key="1">
    <citation type="submission" date="2020-08" db="EMBL/GenBank/DDBJ databases">
        <title>A novel species.</title>
        <authorList>
            <person name="Gao J."/>
        </authorList>
    </citation>
    <scope>NUCLEOTIDE SEQUENCE [LARGE SCALE GENOMIC DNA]</scope>
    <source>
        <strain evidence="1 2">CRXT-G-22</strain>
    </source>
</reference>
<sequence>MGEIAALVSALAAVAGILLAVFGVPSLHGSTAARPAPPATTAAAVPSPSLPAVPRGWRRVKEPELTAAFAVPDGWTRTRKNAIQSVWASPGGTYEIALKRDTSYGPTARAAAAGQLAWYRDEAASSMAGLRATTRAVRQGGEEEVRLELGYHWRGQSATRSRVEVFVAGAAGRVYQLLVDTPAGGEHLVRQRELLETARASLVPDTE</sequence>
<accession>A0A7H0IS07</accession>
<organism evidence="1 2">
    <name type="scientific">Streptomyces roseirectus</name>
    <dbReference type="NCBI Taxonomy" id="2768066"/>
    <lineage>
        <taxon>Bacteria</taxon>
        <taxon>Bacillati</taxon>
        <taxon>Actinomycetota</taxon>
        <taxon>Actinomycetes</taxon>
        <taxon>Kitasatosporales</taxon>
        <taxon>Streptomycetaceae</taxon>
        <taxon>Streptomyces</taxon>
    </lineage>
</organism>
<evidence type="ECO:0000313" key="2">
    <source>
        <dbReference type="Proteomes" id="UP000516052"/>
    </source>
</evidence>
<dbReference type="EMBL" id="CP060828">
    <property type="protein sequence ID" value="QNP75573.1"/>
    <property type="molecule type" value="Genomic_DNA"/>
</dbReference>
<dbReference type="AlphaFoldDB" id="A0A7H0IS07"/>
<keyword evidence="2" id="KW-1185">Reference proteome</keyword>